<accession>A0A5T1E225</accession>
<dbReference type="GO" id="GO:0046677">
    <property type="term" value="P:response to antibiotic"/>
    <property type="evidence" value="ECO:0007669"/>
    <property type="project" value="UniProtKB-KW"/>
</dbReference>
<dbReference type="RefSeq" id="WP_052825479.1">
    <property type="nucleotide sequence ID" value="NZ_CATQGB010000012.1"/>
</dbReference>
<dbReference type="GO" id="GO:0046353">
    <property type="term" value="F:aminoglycoside 3-N-acetyltransferase activity"/>
    <property type="evidence" value="ECO:0007669"/>
    <property type="project" value="UniProtKB-EC"/>
</dbReference>
<keyword evidence="3 5" id="KW-0808">Transferase</keyword>
<dbReference type="Pfam" id="PF02522">
    <property type="entry name" value="Antibiotic_NAT"/>
    <property type="match status" value="1"/>
</dbReference>
<dbReference type="InterPro" id="IPR028345">
    <property type="entry name" value="Antibiotic_NAT-like"/>
</dbReference>
<protein>
    <recommendedName>
        <fullName evidence="2 5">Aminoglycoside N(3)-acetyltransferase</fullName>
        <ecNumber evidence="5">2.3.1.-</ecNumber>
    </recommendedName>
</protein>
<comment type="similarity">
    <text evidence="1 5">Belongs to the antibiotic N-acetyltransferase family.</text>
</comment>
<dbReference type="EC" id="2.3.1.-" evidence="5"/>
<evidence type="ECO:0000256" key="3">
    <source>
        <dbReference type="ARBA" id="ARBA00022679"/>
    </source>
</evidence>
<keyword evidence="4 5" id="KW-0012">Acyltransferase</keyword>
<sequence length="261" mass="30556">MKYFLEHNGKKYSDKDLIDAFYQLGIKRGDILCVHTELFNFGVPLLSRNEFLQTILNCFFEVIGKEGTLIMPTFTYSFCKNEVYDKINSKTKMGALNEYFRKQTGVKRTNDPIFSFAIKGAKEKLFLKDTTSCFGENCVYEILTKENGKYIFFGLNEGHALVHYAEEKNTTFCRYFKNFKGILINEEGKEKNITIDYYVRNLQQFYLCDINKINPIIQKTQNYKKINFAKNFIEIYNTKEYVQAICKALTNDKLAIYTKGK</sequence>
<evidence type="ECO:0000256" key="1">
    <source>
        <dbReference type="ARBA" id="ARBA00006383"/>
    </source>
</evidence>
<dbReference type="EMBL" id="AACJOH010000007">
    <property type="protein sequence ID" value="EAK8357329.1"/>
    <property type="molecule type" value="Genomic_DNA"/>
</dbReference>
<dbReference type="PANTHER" id="PTHR11104">
    <property type="entry name" value="AMINOGLYCOSIDE N3-ACETYLTRANSFERASE"/>
    <property type="match status" value="1"/>
</dbReference>
<reference evidence="6" key="1">
    <citation type="submission" date="2019-04" db="EMBL/GenBank/DDBJ databases">
        <authorList>
            <person name="Ashton P.M."/>
            <person name="Dallman T."/>
            <person name="Nair S."/>
            <person name="De Pinna E."/>
            <person name="Peters T."/>
            <person name="Grant K."/>
        </authorList>
    </citation>
    <scope>NUCLEOTIDE SEQUENCE</scope>
    <source>
        <strain evidence="6">OXC2683</strain>
    </source>
</reference>
<comment type="caution">
    <text evidence="6">The sequence shown here is derived from an EMBL/GenBank/DDBJ whole genome shotgun (WGS) entry which is preliminary data.</text>
</comment>
<comment type="catalytic activity">
    <reaction evidence="5">
        <text>a 2-deoxystreptamine antibiotic + acetyl-CoA = an N(3)-acetyl-2-deoxystreptamine antibiotic + CoA + H(+)</text>
        <dbReference type="Rhea" id="RHEA:12665"/>
        <dbReference type="ChEBI" id="CHEBI:15378"/>
        <dbReference type="ChEBI" id="CHEBI:57287"/>
        <dbReference type="ChEBI" id="CHEBI:57288"/>
        <dbReference type="ChEBI" id="CHEBI:57921"/>
        <dbReference type="ChEBI" id="CHEBI:77452"/>
        <dbReference type="EC" id="2.3.1.81"/>
    </reaction>
</comment>
<evidence type="ECO:0000256" key="4">
    <source>
        <dbReference type="ARBA" id="ARBA00023315"/>
    </source>
</evidence>
<gene>
    <name evidence="6" type="ORF">E7R28_06560</name>
</gene>
<dbReference type="SUPFAM" id="SSF110710">
    <property type="entry name" value="TTHA0583/YokD-like"/>
    <property type="match status" value="1"/>
</dbReference>
<keyword evidence="5" id="KW-0046">Antibiotic resistance</keyword>
<dbReference type="InterPro" id="IPR003679">
    <property type="entry name" value="Amioglycoside_AcTrfase"/>
</dbReference>
<dbReference type="AlphaFoldDB" id="A0A5T1E225"/>
<organism evidence="6">
    <name type="scientific">Campylobacter jejuni</name>
    <dbReference type="NCBI Taxonomy" id="197"/>
    <lineage>
        <taxon>Bacteria</taxon>
        <taxon>Pseudomonadati</taxon>
        <taxon>Campylobacterota</taxon>
        <taxon>Epsilonproteobacteria</taxon>
        <taxon>Campylobacterales</taxon>
        <taxon>Campylobacteraceae</taxon>
        <taxon>Campylobacter</taxon>
    </lineage>
</organism>
<name>A0A5T1E225_CAMJU</name>
<dbReference type="PANTHER" id="PTHR11104:SF0">
    <property type="entry name" value="SPBETA PROPHAGE-DERIVED AMINOGLYCOSIDE N(3')-ACETYLTRANSFERASE-LIKE PROTEIN YOKD"/>
    <property type="match status" value="1"/>
</dbReference>
<evidence type="ECO:0000256" key="2">
    <source>
        <dbReference type="ARBA" id="ARBA00012882"/>
    </source>
</evidence>
<evidence type="ECO:0000313" key="6">
    <source>
        <dbReference type="EMBL" id="EAK8357329.1"/>
    </source>
</evidence>
<proteinExistence type="inferred from homology"/>
<evidence type="ECO:0000256" key="5">
    <source>
        <dbReference type="RuleBase" id="RU365031"/>
    </source>
</evidence>